<gene>
    <name evidence="1" type="ORF">M0H32_17665</name>
</gene>
<proteinExistence type="predicted"/>
<name>A0ABT0GX30_9HYPH</name>
<dbReference type="Proteomes" id="UP001431221">
    <property type="component" value="Unassembled WGS sequence"/>
</dbReference>
<evidence type="ECO:0000313" key="2">
    <source>
        <dbReference type="Proteomes" id="UP001431221"/>
    </source>
</evidence>
<comment type="caution">
    <text evidence="1">The sequence shown here is derived from an EMBL/GenBank/DDBJ whole genome shotgun (WGS) entry which is preliminary data.</text>
</comment>
<protein>
    <submittedName>
        <fullName evidence="1">Uncharacterized protein</fullName>
    </submittedName>
</protein>
<dbReference type="RefSeq" id="WP_248156339.1">
    <property type="nucleotide sequence ID" value="NZ_JALNMJ010000012.1"/>
</dbReference>
<evidence type="ECO:0000313" key="1">
    <source>
        <dbReference type="EMBL" id="MCK7614000.1"/>
    </source>
</evidence>
<organism evidence="1 2">
    <name type="scientific">Roseibium sediminicola</name>
    <dbReference type="NCBI Taxonomy" id="2933272"/>
    <lineage>
        <taxon>Bacteria</taxon>
        <taxon>Pseudomonadati</taxon>
        <taxon>Pseudomonadota</taxon>
        <taxon>Alphaproteobacteria</taxon>
        <taxon>Hyphomicrobiales</taxon>
        <taxon>Stappiaceae</taxon>
        <taxon>Roseibium</taxon>
    </lineage>
</organism>
<sequence length="290" mass="31915">MVTDRASADEVTSKHIYFAVPLTGNADEFSGQYLRLEEYVSADEDSHLPSGVSTSGLTGITLSTNGLYLVDAGMKLEESFGNALTEKILGGDHTLTIDKGDWKLKAADGSITIEARDTTPDANITLQSEGSDLYVHAWWGKVTTSDSRDIKDSSSKKITYVQLFEYSSVIGVSTSERTAFSFSFNALGDTYFKAVEIKATATAVKVIFTKYSGYYVSFNLLQVLSFKLAANYRKTMVLYNKMTVLQIYVEMLKKQNDIVKGEIKGGVTENYAAAMRKKMIGCGVFTRVKL</sequence>
<dbReference type="EMBL" id="JALNMJ010000012">
    <property type="protein sequence ID" value="MCK7614000.1"/>
    <property type="molecule type" value="Genomic_DNA"/>
</dbReference>
<keyword evidence="2" id="KW-1185">Reference proteome</keyword>
<accession>A0ABT0GX30</accession>
<reference evidence="1" key="1">
    <citation type="submission" date="2022-04" db="EMBL/GenBank/DDBJ databases">
        <title>Roseibium sp. CAU 1639 isolated from mud.</title>
        <authorList>
            <person name="Kim W."/>
        </authorList>
    </citation>
    <scope>NUCLEOTIDE SEQUENCE</scope>
    <source>
        <strain evidence="1">CAU 1639</strain>
    </source>
</reference>